<protein>
    <submittedName>
        <fullName evidence="2">Uncharacterized protein</fullName>
    </submittedName>
</protein>
<evidence type="ECO:0000313" key="2">
    <source>
        <dbReference type="EMBL" id="KAK6753685.1"/>
    </source>
</evidence>
<dbReference type="Proteomes" id="UP001303046">
    <property type="component" value="Unassembled WGS sequence"/>
</dbReference>
<sequence>MMAELTTVSASCFLLVASHPSHTSPPEAQPASLGFAYDAPSLSNIPVDLANIGVVDTDCSTEDARHRHFLFAADLARLEFVWRASPFPCQFANPLLQVSFLDENARYLFIE</sequence>
<proteinExistence type="predicted"/>
<evidence type="ECO:0000256" key="1">
    <source>
        <dbReference type="SAM" id="SignalP"/>
    </source>
</evidence>
<gene>
    <name evidence="2" type="primary">Necator_chrV.g17752</name>
    <name evidence="2" type="ORF">RB195_012962</name>
</gene>
<evidence type="ECO:0000313" key="3">
    <source>
        <dbReference type="Proteomes" id="UP001303046"/>
    </source>
</evidence>
<dbReference type="EMBL" id="JAVFWL010000005">
    <property type="protein sequence ID" value="KAK6753685.1"/>
    <property type="molecule type" value="Genomic_DNA"/>
</dbReference>
<comment type="caution">
    <text evidence="2">The sequence shown here is derived from an EMBL/GenBank/DDBJ whole genome shotgun (WGS) entry which is preliminary data.</text>
</comment>
<keyword evidence="1" id="KW-0732">Signal</keyword>
<accession>A0ABR1DTL9</accession>
<feature type="chain" id="PRO_5045162276" evidence="1">
    <location>
        <begin position="24"/>
        <end position="111"/>
    </location>
</feature>
<organism evidence="2 3">
    <name type="scientific">Necator americanus</name>
    <name type="common">Human hookworm</name>
    <dbReference type="NCBI Taxonomy" id="51031"/>
    <lineage>
        <taxon>Eukaryota</taxon>
        <taxon>Metazoa</taxon>
        <taxon>Ecdysozoa</taxon>
        <taxon>Nematoda</taxon>
        <taxon>Chromadorea</taxon>
        <taxon>Rhabditida</taxon>
        <taxon>Rhabditina</taxon>
        <taxon>Rhabditomorpha</taxon>
        <taxon>Strongyloidea</taxon>
        <taxon>Ancylostomatidae</taxon>
        <taxon>Bunostominae</taxon>
        <taxon>Necator</taxon>
    </lineage>
</organism>
<reference evidence="2 3" key="1">
    <citation type="submission" date="2023-08" db="EMBL/GenBank/DDBJ databases">
        <title>A Necator americanus chromosomal reference genome.</title>
        <authorList>
            <person name="Ilik V."/>
            <person name="Petrzelkova K.J."/>
            <person name="Pardy F."/>
            <person name="Fuh T."/>
            <person name="Niatou-Singa F.S."/>
            <person name="Gouil Q."/>
            <person name="Baker L."/>
            <person name="Ritchie M.E."/>
            <person name="Jex A.R."/>
            <person name="Gazzola D."/>
            <person name="Li H."/>
            <person name="Toshio Fujiwara R."/>
            <person name="Zhan B."/>
            <person name="Aroian R.V."/>
            <person name="Pafco B."/>
            <person name="Schwarz E.M."/>
        </authorList>
    </citation>
    <scope>NUCLEOTIDE SEQUENCE [LARGE SCALE GENOMIC DNA]</scope>
    <source>
        <strain evidence="2 3">Aroian</strain>
        <tissue evidence="2">Whole animal</tissue>
    </source>
</reference>
<name>A0ABR1DTL9_NECAM</name>
<keyword evidence="3" id="KW-1185">Reference proteome</keyword>
<feature type="signal peptide" evidence="1">
    <location>
        <begin position="1"/>
        <end position="23"/>
    </location>
</feature>